<organism evidence="1 2">
    <name type="scientific">Puccinia striiformis</name>
    <dbReference type="NCBI Taxonomy" id="27350"/>
    <lineage>
        <taxon>Eukaryota</taxon>
        <taxon>Fungi</taxon>
        <taxon>Dikarya</taxon>
        <taxon>Basidiomycota</taxon>
        <taxon>Pucciniomycotina</taxon>
        <taxon>Pucciniomycetes</taxon>
        <taxon>Pucciniales</taxon>
        <taxon>Pucciniaceae</taxon>
        <taxon>Puccinia</taxon>
    </lineage>
</organism>
<evidence type="ECO:0000313" key="2">
    <source>
        <dbReference type="Proteomes" id="UP000239156"/>
    </source>
</evidence>
<dbReference type="Proteomes" id="UP000239156">
    <property type="component" value="Unassembled WGS sequence"/>
</dbReference>
<name>A0A2S4VXE0_9BASI</name>
<dbReference type="EMBL" id="PKSL01000020">
    <property type="protein sequence ID" value="POW14127.1"/>
    <property type="molecule type" value="Genomic_DNA"/>
</dbReference>
<reference evidence="1" key="1">
    <citation type="submission" date="2017-12" db="EMBL/GenBank/DDBJ databases">
        <title>Gene loss provides genomic basis for host adaptation in cereal stripe rust fungi.</title>
        <authorList>
            <person name="Xia C."/>
        </authorList>
    </citation>
    <scope>NUCLEOTIDE SEQUENCE [LARGE SCALE GENOMIC DNA]</scope>
    <source>
        <strain evidence="1">93-210</strain>
    </source>
</reference>
<proteinExistence type="predicted"/>
<gene>
    <name evidence="1" type="ORF">PSTT_03214</name>
</gene>
<sequence length="130" mass="14885">MNNSHMSQLFQLKRLWLLTQSRQAVKNSKGYAFIVNPSTACKEFLVNVDQKDNGKLVNAEPVNLNFPLQFPSSLDELSVIAVVCPLATSKTLQYSSQTLGQCPQSWPIACCQVWFFFRHFDQLYRQHSLD</sequence>
<dbReference type="OrthoDB" id="416777at2759"/>
<protein>
    <submittedName>
        <fullName evidence="1">Uncharacterized protein</fullName>
    </submittedName>
</protein>
<accession>A0A2S4VXE0</accession>
<comment type="caution">
    <text evidence="1">The sequence shown here is derived from an EMBL/GenBank/DDBJ whole genome shotgun (WGS) entry which is preliminary data.</text>
</comment>
<dbReference type="AlphaFoldDB" id="A0A2S4VXE0"/>
<dbReference type="VEuPathDB" id="FungiDB:PSTT_03214"/>
<evidence type="ECO:0000313" key="1">
    <source>
        <dbReference type="EMBL" id="POW14127.1"/>
    </source>
</evidence>
<dbReference type="VEuPathDB" id="FungiDB:PSHT_05075"/>
<keyword evidence="2" id="KW-1185">Reference proteome</keyword>